<dbReference type="OrthoDB" id="244495at2759"/>
<dbReference type="Gene3D" id="1.10.472.10">
    <property type="entry name" value="Cyclin-like"/>
    <property type="match status" value="1"/>
</dbReference>
<sequence>MDFDALFNEKTFQFSDFQEFTFIPGHQKLTERVRKRLYYGLDKDVSLDSLSCPVTDIAVEIFQKSAPSPIRKLHKKYAAHVAREACISPCAMMLALVYIERLRHRNPEYLQKISSSDLFLISMMVASKYLYDEGEEEEVFNDEWGAAGKLDVQTVNNLEMNFLNAIEWSLFTEPNDFFDILSQLETSIAERQGMKRGWFTYTDLCVLLEQATWSQALTAIYQHFTKISCMLGLVYLTSVAGLIATSAVLHQLSLTKSGEPLHTLPIELSPVHLQTSSISPEALATACQLPCVVLANKSLNSQNCALGISQNHRKSLPSAQSQTSVLCVWGSLLASMGHMHPETQFEMEASQTWSAVSFCPGCLSLQCGHRNNLSLFRSSPHNNNQHRAQWLTSNLLGVLDSSQNSSLSLFPSVKMGPCHPESVVPLNKAQALLMSG</sequence>
<dbReference type="GO" id="GO:0016538">
    <property type="term" value="F:cyclin-dependent protein serine/threonine kinase regulator activity"/>
    <property type="evidence" value="ECO:0007669"/>
    <property type="project" value="TreeGrafter"/>
</dbReference>
<name>A0A6G1QVG1_CHAAH</name>
<reference evidence="4" key="2">
    <citation type="submission" date="2019-02" db="EMBL/GenBank/DDBJ databases">
        <title>Opniocepnalus argus Var Kimnra genome.</title>
        <authorList>
            <person name="Zhou C."/>
            <person name="Xiao S."/>
        </authorList>
    </citation>
    <scope>NUCLEOTIDE SEQUENCE [LARGE SCALE GENOMIC DNA]</scope>
</reference>
<gene>
    <name evidence="3" type="ORF">EXN66_Car022001</name>
</gene>
<dbReference type="InterPro" id="IPR036915">
    <property type="entry name" value="Cyclin-like_sf"/>
</dbReference>
<keyword evidence="4" id="KW-1185">Reference proteome</keyword>
<dbReference type="CDD" id="cd20557">
    <property type="entry name" value="CYCLIN_ScPCL1-like"/>
    <property type="match status" value="1"/>
</dbReference>
<proteinExistence type="inferred from homology"/>
<reference evidence="3 4" key="1">
    <citation type="submission" date="2019-02" db="EMBL/GenBank/DDBJ databases">
        <title>Opniocepnalus argus genome.</title>
        <authorList>
            <person name="Zhou C."/>
            <person name="Xiao S."/>
        </authorList>
    </citation>
    <scope>NUCLEOTIDE SEQUENCE [LARGE SCALE GENOMIC DNA]</scope>
    <source>
        <strain evidence="3">OARG1902GOOAL</strain>
        <tissue evidence="3">Muscle</tissue>
    </source>
</reference>
<dbReference type="PANTHER" id="PTHR15615:SF108">
    <property type="entry name" value="PROTEIN CNPPD1"/>
    <property type="match status" value="1"/>
</dbReference>
<dbReference type="SUPFAM" id="SSF47954">
    <property type="entry name" value="Cyclin-like"/>
    <property type="match status" value="1"/>
</dbReference>
<evidence type="ECO:0000313" key="4">
    <source>
        <dbReference type="Proteomes" id="UP000503349"/>
    </source>
</evidence>
<dbReference type="GO" id="GO:0019901">
    <property type="term" value="F:protein kinase binding"/>
    <property type="evidence" value="ECO:0007669"/>
    <property type="project" value="InterPro"/>
</dbReference>
<accession>A0A6G1QVG1</accession>
<evidence type="ECO:0000256" key="2">
    <source>
        <dbReference type="ARBA" id="ARBA00040808"/>
    </source>
</evidence>
<dbReference type="AlphaFoldDB" id="A0A6G1QVG1"/>
<dbReference type="GO" id="GO:0000307">
    <property type="term" value="C:cyclin-dependent protein kinase holoenzyme complex"/>
    <property type="evidence" value="ECO:0007669"/>
    <property type="project" value="TreeGrafter"/>
</dbReference>
<dbReference type="InterPro" id="IPR013922">
    <property type="entry name" value="Cyclin_PHO80-like"/>
</dbReference>
<dbReference type="EMBL" id="CM015734">
    <property type="protein sequence ID" value="KAF3706309.1"/>
    <property type="molecule type" value="Genomic_DNA"/>
</dbReference>
<dbReference type="Pfam" id="PF08613">
    <property type="entry name" value="Cyclin"/>
    <property type="match status" value="1"/>
</dbReference>
<dbReference type="GO" id="GO:0005634">
    <property type="term" value="C:nucleus"/>
    <property type="evidence" value="ECO:0007669"/>
    <property type="project" value="TreeGrafter"/>
</dbReference>
<dbReference type="Proteomes" id="UP000503349">
    <property type="component" value="Chromosome 23"/>
</dbReference>
<evidence type="ECO:0000256" key="1">
    <source>
        <dbReference type="ARBA" id="ARBA00038508"/>
    </source>
</evidence>
<dbReference type="PANTHER" id="PTHR15615">
    <property type="match status" value="1"/>
</dbReference>
<organism evidence="3 4">
    <name type="scientific">Channa argus</name>
    <name type="common">Northern snakehead</name>
    <name type="synonym">Ophicephalus argus</name>
    <dbReference type="NCBI Taxonomy" id="215402"/>
    <lineage>
        <taxon>Eukaryota</taxon>
        <taxon>Metazoa</taxon>
        <taxon>Chordata</taxon>
        <taxon>Craniata</taxon>
        <taxon>Vertebrata</taxon>
        <taxon>Euteleostomi</taxon>
        <taxon>Actinopterygii</taxon>
        <taxon>Neopterygii</taxon>
        <taxon>Teleostei</taxon>
        <taxon>Neoteleostei</taxon>
        <taxon>Acanthomorphata</taxon>
        <taxon>Anabantaria</taxon>
        <taxon>Anabantiformes</taxon>
        <taxon>Channoidei</taxon>
        <taxon>Channidae</taxon>
        <taxon>Channa</taxon>
    </lineage>
</organism>
<evidence type="ECO:0000313" key="3">
    <source>
        <dbReference type="EMBL" id="KAF3706309.1"/>
    </source>
</evidence>
<protein>
    <recommendedName>
        <fullName evidence="2">Protein CNPPD1</fullName>
    </recommendedName>
</protein>
<comment type="similarity">
    <text evidence="1">Belongs to the CNPPD1 family.</text>
</comment>